<dbReference type="STRING" id="324602.Caur_2815"/>
<dbReference type="PATRIC" id="fig|324602.8.peg.3170"/>
<reference evidence="5" key="1">
    <citation type="journal article" date="2011" name="BMC Genomics">
        <title>Complete genome sequence of the filamentous anoxygenic phototrophic bacterium Chloroflexus aurantiacus.</title>
        <authorList>
            <person name="Tang K.H."/>
            <person name="Barry K."/>
            <person name="Chertkov O."/>
            <person name="Dalin E."/>
            <person name="Han C.S."/>
            <person name="Hauser L.J."/>
            <person name="Honchak B.M."/>
            <person name="Karbach L.E."/>
            <person name="Land M.L."/>
            <person name="Lapidus A."/>
            <person name="Larimer F.W."/>
            <person name="Mikhailova N."/>
            <person name="Pitluck S."/>
            <person name="Pierson B.K."/>
            <person name="Blankenship R.E."/>
        </authorList>
    </citation>
    <scope>NUCLEOTIDE SEQUENCE [LARGE SCALE GENOMIC DNA]</scope>
    <source>
        <strain evidence="5">ATCC 29366 / DSM 635 / J-10-fl</strain>
    </source>
</reference>
<accession>A9WKD8</accession>
<evidence type="ECO:0000256" key="2">
    <source>
        <dbReference type="PROSITE-ProRule" id="PRU00169"/>
    </source>
</evidence>
<feature type="domain" description="Response regulatory" evidence="3">
    <location>
        <begin position="4"/>
        <end position="120"/>
    </location>
</feature>
<dbReference type="AlphaFoldDB" id="A9WKD8"/>
<dbReference type="PANTHER" id="PTHR44591">
    <property type="entry name" value="STRESS RESPONSE REGULATOR PROTEIN 1"/>
    <property type="match status" value="1"/>
</dbReference>
<dbReference type="Proteomes" id="UP000002008">
    <property type="component" value="Chromosome"/>
</dbReference>
<dbReference type="HOGENOM" id="CLU_000445_69_8_0"/>
<dbReference type="InParanoid" id="A9WKD8"/>
<gene>
    <name evidence="4" type="ordered locus">Caur_2815</name>
</gene>
<dbReference type="Pfam" id="PF00072">
    <property type="entry name" value="Response_reg"/>
    <property type="match status" value="1"/>
</dbReference>
<dbReference type="InterPro" id="IPR001789">
    <property type="entry name" value="Sig_transdc_resp-reg_receiver"/>
</dbReference>
<dbReference type="EnsemblBacteria" id="ABY36016">
    <property type="protein sequence ID" value="ABY36016"/>
    <property type="gene ID" value="Caur_2815"/>
</dbReference>
<sequence>MSTKILLVEDEPDLQVITRMALEDAQYTVAVAGNGLEALSILDRESFDLLLIDLLMPKMDGLELCQHLRQHPVWQHIPVLLLTANPKAHLSNHDFHPAVRGWVEKPFNVFELVDYIQSILNDAKT</sequence>
<dbReference type="InterPro" id="IPR011006">
    <property type="entry name" value="CheY-like_superfamily"/>
</dbReference>
<dbReference type="eggNOG" id="COG0745">
    <property type="taxonomic scope" value="Bacteria"/>
</dbReference>
<dbReference type="InterPro" id="IPR050595">
    <property type="entry name" value="Bact_response_regulator"/>
</dbReference>
<keyword evidence="5" id="KW-1185">Reference proteome</keyword>
<dbReference type="Gene3D" id="3.40.50.2300">
    <property type="match status" value="1"/>
</dbReference>
<dbReference type="KEGG" id="cau:Caur_2815"/>
<evidence type="ECO:0000259" key="3">
    <source>
        <dbReference type="PROSITE" id="PS50110"/>
    </source>
</evidence>
<dbReference type="RefSeq" id="WP_012258669.1">
    <property type="nucleotide sequence ID" value="NC_010175.1"/>
</dbReference>
<protein>
    <submittedName>
        <fullName evidence="4">Response regulator receiver</fullName>
    </submittedName>
</protein>
<dbReference type="PROSITE" id="PS50110">
    <property type="entry name" value="RESPONSE_REGULATORY"/>
    <property type="match status" value="1"/>
</dbReference>
<dbReference type="EMBL" id="CP000909">
    <property type="protein sequence ID" value="ABY36016.1"/>
    <property type="molecule type" value="Genomic_DNA"/>
</dbReference>
<dbReference type="SUPFAM" id="SSF52172">
    <property type="entry name" value="CheY-like"/>
    <property type="match status" value="1"/>
</dbReference>
<dbReference type="GO" id="GO:0000156">
    <property type="term" value="F:phosphorelay response regulator activity"/>
    <property type="evidence" value="ECO:0000318"/>
    <property type="project" value="GO_Central"/>
</dbReference>
<dbReference type="PANTHER" id="PTHR44591:SF3">
    <property type="entry name" value="RESPONSE REGULATORY DOMAIN-CONTAINING PROTEIN"/>
    <property type="match status" value="1"/>
</dbReference>
<dbReference type="GO" id="GO:0000160">
    <property type="term" value="P:phosphorelay signal transduction system"/>
    <property type="evidence" value="ECO:0000318"/>
    <property type="project" value="GO_Central"/>
</dbReference>
<evidence type="ECO:0000313" key="5">
    <source>
        <dbReference type="Proteomes" id="UP000002008"/>
    </source>
</evidence>
<feature type="modified residue" description="4-aspartylphosphate" evidence="2">
    <location>
        <position position="53"/>
    </location>
</feature>
<proteinExistence type="predicted"/>
<evidence type="ECO:0000256" key="1">
    <source>
        <dbReference type="ARBA" id="ARBA00022553"/>
    </source>
</evidence>
<organism evidence="4 5">
    <name type="scientific">Chloroflexus aurantiacus (strain ATCC 29366 / DSM 635 / J-10-fl)</name>
    <dbReference type="NCBI Taxonomy" id="324602"/>
    <lineage>
        <taxon>Bacteria</taxon>
        <taxon>Bacillati</taxon>
        <taxon>Chloroflexota</taxon>
        <taxon>Chloroflexia</taxon>
        <taxon>Chloroflexales</taxon>
        <taxon>Chloroflexineae</taxon>
        <taxon>Chloroflexaceae</taxon>
        <taxon>Chloroflexus</taxon>
    </lineage>
</organism>
<keyword evidence="1 2" id="KW-0597">Phosphoprotein</keyword>
<evidence type="ECO:0000313" key="4">
    <source>
        <dbReference type="EMBL" id="ABY36016.1"/>
    </source>
</evidence>
<dbReference type="SMART" id="SM00448">
    <property type="entry name" value="REC"/>
    <property type="match status" value="1"/>
</dbReference>
<name>A9WKD8_CHLAA</name>